<dbReference type="AlphaFoldDB" id="A0A4Q7ZS81"/>
<evidence type="ECO:0000313" key="1">
    <source>
        <dbReference type="EMBL" id="RZU53365.1"/>
    </source>
</evidence>
<protein>
    <submittedName>
        <fullName evidence="1">Uncharacterized protein DUF2867</fullName>
    </submittedName>
</protein>
<proteinExistence type="predicted"/>
<dbReference type="SUPFAM" id="SSF55961">
    <property type="entry name" value="Bet v1-like"/>
    <property type="match status" value="2"/>
</dbReference>
<comment type="caution">
    <text evidence="1">The sequence shown here is derived from an EMBL/GenBank/DDBJ whole genome shotgun (WGS) entry which is preliminary data.</text>
</comment>
<dbReference type="Pfam" id="PF11066">
    <property type="entry name" value="DUF2867"/>
    <property type="match status" value="1"/>
</dbReference>
<reference evidence="1 2" key="1">
    <citation type="submission" date="2019-02" db="EMBL/GenBank/DDBJ databases">
        <title>Sequencing the genomes of 1000 actinobacteria strains.</title>
        <authorList>
            <person name="Klenk H.-P."/>
        </authorList>
    </citation>
    <scope>NUCLEOTIDE SEQUENCE [LARGE SCALE GENOMIC DNA]</scope>
    <source>
        <strain evidence="1 2">DSM 45162</strain>
    </source>
</reference>
<accession>A0A4Q7ZS81</accession>
<dbReference type="OrthoDB" id="7067492at2"/>
<name>A0A4Q7ZS81_9ACTN</name>
<dbReference type="Proteomes" id="UP000292564">
    <property type="component" value="Unassembled WGS sequence"/>
</dbReference>
<sequence length="322" mass="35198">MAVIENVHERVLAAPTADVGRLLDRLGGPDDLLWPSPTWLPMRFDRPLGVGADGGHGPVRYHVTAYEPRRRVEFTFGSRINLSGTHTFEVLDRGPASCVLRHRLAARPVGMMRLLWPAAVRVCHDTVLEHLLDNAERTVTGTVAQPVRYPLRARLAVAFESVRLRAVPVPENAALLHAALPHPDLADAFAVRVPRGTSIDPQTWADGIFRNPPPAVAAMLRLRNALVTPFGIEPGDTSVFETVARTEREVLLGVDAPHLDFRASVLVEPAEDSTTVTLSTHATVRSRGGRAYLGVVRLFHPLVVRAMLRRAARLAVAPAGHQ</sequence>
<dbReference type="EMBL" id="SHKY01000001">
    <property type="protein sequence ID" value="RZU53365.1"/>
    <property type="molecule type" value="Genomic_DNA"/>
</dbReference>
<gene>
    <name evidence="1" type="ORF">EV385_5286</name>
</gene>
<evidence type="ECO:0000313" key="2">
    <source>
        <dbReference type="Proteomes" id="UP000292564"/>
    </source>
</evidence>
<dbReference type="InterPro" id="IPR021295">
    <property type="entry name" value="DUF2867"/>
</dbReference>
<keyword evidence="2" id="KW-1185">Reference proteome</keyword>
<organism evidence="1 2">
    <name type="scientific">Krasilnikovia cinnamomea</name>
    <dbReference type="NCBI Taxonomy" id="349313"/>
    <lineage>
        <taxon>Bacteria</taxon>
        <taxon>Bacillati</taxon>
        <taxon>Actinomycetota</taxon>
        <taxon>Actinomycetes</taxon>
        <taxon>Micromonosporales</taxon>
        <taxon>Micromonosporaceae</taxon>
        <taxon>Krasilnikovia</taxon>
    </lineage>
</organism>